<name>A0ABW5Q7D8_9BACI</name>
<dbReference type="RefSeq" id="WP_054753405.1">
    <property type="nucleotide sequence ID" value="NZ_JBHUMZ010000008.1"/>
</dbReference>
<proteinExistence type="predicted"/>
<evidence type="ECO:0000313" key="9">
    <source>
        <dbReference type="Proteomes" id="UP001597452"/>
    </source>
</evidence>
<keyword evidence="2 6" id="KW-0812">Transmembrane</keyword>
<organism evidence="8 9">
    <name type="scientific">Piscibacillus salipiscarius</name>
    <dbReference type="NCBI Taxonomy" id="299480"/>
    <lineage>
        <taxon>Bacteria</taxon>
        <taxon>Bacillati</taxon>
        <taxon>Bacillota</taxon>
        <taxon>Bacilli</taxon>
        <taxon>Bacillales</taxon>
        <taxon>Bacillaceae</taxon>
        <taxon>Piscibacillus</taxon>
    </lineage>
</organism>
<dbReference type="Proteomes" id="UP001597452">
    <property type="component" value="Unassembled WGS sequence"/>
</dbReference>
<keyword evidence="3 6" id="KW-1133">Transmembrane helix</keyword>
<dbReference type="EMBL" id="JBHUMZ010000008">
    <property type="protein sequence ID" value="MFD2637593.1"/>
    <property type="molecule type" value="Genomic_DNA"/>
</dbReference>
<evidence type="ECO:0000256" key="5">
    <source>
        <dbReference type="SAM" id="MobiDB-lite"/>
    </source>
</evidence>
<protein>
    <submittedName>
        <fullName evidence="8">Lipopolysaccharide assembly LapA domain-containing protein</fullName>
    </submittedName>
</protein>
<dbReference type="PANTHER" id="PTHR41335:SF1">
    <property type="entry name" value="MEMBRANE PROTEIN"/>
    <property type="match status" value="1"/>
</dbReference>
<dbReference type="PANTHER" id="PTHR41335">
    <property type="entry name" value="MEMBRANE PROTEIN-RELATED"/>
    <property type="match status" value="1"/>
</dbReference>
<gene>
    <name evidence="8" type="ORF">ACFSW4_01745</name>
</gene>
<feature type="compositionally biased region" description="Basic and acidic residues" evidence="5">
    <location>
        <begin position="89"/>
        <end position="100"/>
    </location>
</feature>
<feature type="transmembrane region" description="Helical" evidence="6">
    <location>
        <begin position="7"/>
        <end position="25"/>
    </location>
</feature>
<evidence type="ECO:0000256" key="2">
    <source>
        <dbReference type="ARBA" id="ARBA00022692"/>
    </source>
</evidence>
<evidence type="ECO:0000256" key="4">
    <source>
        <dbReference type="ARBA" id="ARBA00023136"/>
    </source>
</evidence>
<evidence type="ECO:0000259" key="7">
    <source>
        <dbReference type="Pfam" id="PF06305"/>
    </source>
</evidence>
<comment type="caution">
    <text evidence="8">The sequence shown here is derived from an EMBL/GenBank/DDBJ whole genome shotgun (WGS) entry which is preliminary data.</text>
</comment>
<reference evidence="9" key="1">
    <citation type="journal article" date="2019" name="Int. J. Syst. Evol. Microbiol.">
        <title>The Global Catalogue of Microorganisms (GCM) 10K type strain sequencing project: providing services to taxonomists for standard genome sequencing and annotation.</title>
        <authorList>
            <consortium name="The Broad Institute Genomics Platform"/>
            <consortium name="The Broad Institute Genome Sequencing Center for Infectious Disease"/>
            <person name="Wu L."/>
            <person name="Ma J."/>
        </authorList>
    </citation>
    <scope>NUCLEOTIDE SEQUENCE [LARGE SCALE GENOMIC DNA]</scope>
    <source>
        <strain evidence="9">TISTR 1571</strain>
    </source>
</reference>
<keyword evidence="9" id="KW-1185">Reference proteome</keyword>
<dbReference type="Pfam" id="PF06305">
    <property type="entry name" value="LapA_dom"/>
    <property type="match status" value="1"/>
</dbReference>
<keyword evidence="4 6" id="KW-0472">Membrane</keyword>
<accession>A0ABW5Q7D8</accession>
<evidence type="ECO:0000256" key="3">
    <source>
        <dbReference type="ARBA" id="ARBA00022989"/>
    </source>
</evidence>
<evidence type="ECO:0000256" key="6">
    <source>
        <dbReference type="SAM" id="Phobius"/>
    </source>
</evidence>
<feature type="region of interest" description="Disordered" evidence="5">
    <location>
        <begin position="83"/>
        <end position="111"/>
    </location>
</feature>
<evidence type="ECO:0000256" key="1">
    <source>
        <dbReference type="ARBA" id="ARBA00022475"/>
    </source>
</evidence>
<feature type="domain" description="Lipopolysaccharide assembly protein A" evidence="7">
    <location>
        <begin position="24"/>
        <end position="84"/>
    </location>
</feature>
<sequence length="111" mass="12912">MKQQSWIIMSLVFALIISIFAIINVESVEVDFLFIKTNAPLILVILLSVLMGALLIVGFSFSKIFQLKREVKWLKVENDRLESANQSLKETEQREKEEQKQMNQLEEENPE</sequence>
<dbReference type="InterPro" id="IPR010445">
    <property type="entry name" value="LapA_dom"/>
</dbReference>
<feature type="transmembrane region" description="Helical" evidence="6">
    <location>
        <begin position="37"/>
        <end position="59"/>
    </location>
</feature>
<evidence type="ECO:0000313" key="8">
    <source>
        <dbReference type="EMBL" id="MFD2637593.1"/>
    </source>
</evidence>
<keyword evidence="1" id="KW-1003">Cell membrane</keyword>